<dbReference type="AlphaFoldDB" id="A0A6A6DSM2"/>
<keyword evidence="4 8" id="KW-0496">Mitochondrion</keyword>
<dbReference type="EMBL" id="ML994655">
    <property type="protein sequence ID" value="KAF2180960.1"/>
    <property type="molecule type" value="Genomic_DNA"/>
</dbReference>
<evidence type="ECO:0000256" key="3">
    <source>
        <dbReference type="ARBA" id="ARBA00022801"/>
    </source>
</evidence>
<accession>A0A6A6DSM2</accession>
<protein>
    <recommendedName>
        <fullName evidence="8">Mitochondrial inner membrane protease subunit</fullName>
        <ecNumber evidence="8">3.4.21.-</ecNumber>
    </recommendedName>
</protein>
<dbReference type="NCBIfam" id="TIGR02227">
    <property type="entry name" value="sigpep_I_bact"/>
    <property type="match status" value="1"/>
</dbReference>
<evidence type="ECO:0000256" key="8">
    <source>
        <dbReference type="RuleBase" id="RU362041"/>
    </source>
</evidence>
<dbReference type="GO" id="GO:0004252">
    <property type="term" value="F:serine-type endopeptidase activity"/>
    <property type="evidence" value="ECO:0007669"/>
    <property type="project" value="InterPro"/>
</dbReference>
<dbReference type="InterPro" id="IPR019757">
    <property type="entry name" value="Pept_S26A_signal_pept_1_Lys-AS"/>
</dbReference>
<feature type="domain" description="Peptidase S26" evidence="9">
    <location>
        <begin position="95"/>
        <end position="140"/>
    </location>
</feature>
<evidence type="ECO:0000256" key="2">
    <source>
        <dbReference type="ARBA" id="ARBA00022792"/>
    </source>
</evidence>
<evidence type="ECO:0000313" key="11">
    <source>
        <dbReference type="Proteomes" id="UP000800200"/>
    </source>
</evidence>
<comment type="similarity">
    <text evidence="6">Belongs to the peptidase S26 family. IMP1 subfamily.</text>
</comment>
<dbReference type="InterPro" id="IPR000223">
    <property type="entry name" value="Pept_S26A_signal_pept_1"/>
</dbReference>
<evidence type="ECO:0000259" key="9">
    <source>
        <dbReference type="Pfam" id="PF10502"/>
    </source>
</evidence>
<evidence type="ECO:0000313" key="10">
    <source>
        <dbReference type="EMBL" id="KAF2180960.1"/>
    </source>
</evidence>
<dbReference type="PANTHER" id="PTHR12383:SF16">
    <property type="entry name" value="MITOCHONDRIAL INNER MEMBRANE PROTEASE SUBUNIT 1"/>
    <property type="match status" value="1"/>
</dbReference>
<dbReference type="Proteomes" id="UP000800200">
    <property type="component" value="Unassembled WGS sequence"/>
</dbReference>
<keyword evidence="11" id="KW-1185">Reference proteome</keyword>
<feature type="active site" evidence="7">
    <location>
        <position position="24"/>
    </location>
</feature>
<keyword evidence="8" id="KW-0645">Protease</keyword>
<evidence type="ECO:0000256" key="4">
    <source>
        <dbReference type="ARBA" id="ARBA00023128"/>
    </source>
</evidence>
<gene>
    <name evidence="10" type="ORF">K469DRAFT_479682</name>
</gene>
<dbReference type="GO" id="GO:0042720">
    <property type="term" value="C:mitochondrial inner membrane peptidase complex"/>
    <property type="evidence" value="ECO:0007669"/>
    <property type="project" value="TreeGrafter"/>
</dbReference>
<feature type="non-terminal residue" evidence="10">
    <location>
        <position position="149"/>
    </location>
</feature>
<evidence type="ECO:0000256" key="6">
    <source>
        <dbReference type="ARBA" id="ARBA00038445"/>
    </source>
</evidence>
<keyword evidence="3 8" id="KW-0378">Hydrolase</keyword>
<evidence type="ECO:0000256" key="7">
    <source>
        <dbReference type="PIRSR" id="PIRSR600223-1"/>
    </source>
</evidence>
<organism evidence="10 11">
    <name type="scientific">Zopfia rhizophila CBS 207.26</name>
    <dbReference type="NCBI Taxonomy" id="1314779"/>
    <lineage>
        <taxon>Eukaryota</taxon>
        <taxon>Fungi</taxon>
        <taxon>Dikarya</taxon>
        <taxon>Ascomycota</taxon>
        <taxon>Pezizomycotina</taxon>
        <taxon>Dothideomycetes</taxon>
        <taxon>Dothideomycetes incertae sedis</taxon>
        <taxon>Zopfiaceae</taxon>
        <taxon>Zopfia</taxon>
    </lineage>
</organism>
<dbReference type="SUPFAM" id="SSF51306">
    <property type="entry name" value="LexA/Signal peptidase"/>
    <property type="match status" value="1"/>
</dbReference>
<dbReference type="GO" id="GO:0006465">
    <property type="term" value="P:signal peptide processing"/>
    <property type="evidence" value="ECO:0007669"/>
    <property type="project" value="InterPro"/>
</dbReference>
<dbReference type="PROSITE" id="PS00760">
    <property type="entry name" value="SPASE_I_2"/>
    <property type="match status" value="1"/>
</dbReference>
<dbReference type="EC" id="3.4.21.-" evidence="8"/>
<feature type="active site" evidence="7">
    <location>
        <position position="71"/>
    </location>
</feature>
<dbReference type="GO" id="GO:0006627">
    <property type="term" value="P:protein processing involved in protein targeting to mitochondrion"/>
    <property type="evidence" value="ECO:0007669"/>
    <property type="project" value="TreeGrafter"/>
</dbReference>
<feature type="domain" description="Peptidase S26" evidence="9">
    <location>
        <begin position="7"/>
        <end position="83"/>
    </location>
</feature>
<dbReference type="PANTHER" id="PTHR12383">
    <property type="entry name" value="PROTEASE FAMILY S26 MITOCHONDRIAL INNER MEMBRANE PROTEASE-RELATED"/>
    <property type="match status" value="1"/>
</dbReference>
<dbReference type="Gene3D" id="2.10.109.10">
    <property type="entry name" value="Umud Fragment, subunit A"/>
    <property type="match status" value="1"/>
</dbReference>
<feature type="non-terminal residue" evidence="10">
    <location>
        <position position="1"/>
    </location>
</feature>
<dbReference type="CDD" id="cd06530">
    <property type="entry name" value="S26_SPase_I"/>
    <property type="match status" value="1"/>
</dbReference>
<name>A0A6A6DSM2_9PEZI</name>
<evidence type="ECO:0000256" key="1">
    <source>
        <dbReference type="ARBA" id="ARBA00004273"/>
    </source>
</evidence>
<reference evidence="10" key="1">
    <citation type="journal article" date="2020" name="Stud. Mycol.">
        <title>101 Dothideomycetes genomes: a test case for predicting lifestyles and emergence of pathogens.</title>
        <authorList>
            <person name="Haridas S."/>
            <person name="Albert R."/>
            <person name="Binder M."/>
            <person name="Bloem J."/>
            <person name="Labutti K."/>
            <person name="Salamov A."/>
            <person name="Andreopoulos B."/>
            <person name="Baker S."/>
            <person name="Barry K."/>
            <person name="Bills G."/>
            <person name="Bluhm B."/>
            <person name="Cannon C."/>
            <person name="Castanera R."/>
            <person name="Culley D."/>
            <person name="Daum C."/>
            <person name="Ezra D."/>
            <person name="Gonzalez J."/>
            <person name="Henrissat B."/>
            <person name="Kuo A."/>
            <person name="Liang C."/>
            <person name="Lipzen A."/>
            <person name="Lutzoni F."/>
            <person name="Magnuson J."/>
            <person name="Mondo S."/>
            <person name="Nolan M."/>
            <person name="Ohm R."/>
            <person name="Pangilinan J."/>
            <person name="Park H.-J."/>
            <person name="Ramirez L."/>
            <person name="Alfaro M."/>
            <person name="Sun H."/>
            <person name="Tritt A."/>
            <person name="Yoshinaga Y."/>
            <person name="Zwiers L.-H."/>
            <person name="Turgeon B."/>
            <person name="Goodwin S."/>
            <person name="Spatafora J."/>
            <person name="Crous P."/>
            <person name="Grigoriev I."/>
        </authorList>
    </citation>
    <scope>NUCLEOTIDE SEQUENCE</scope>
    <source>
        <strain evidence="10">CBS 207.26</strain>
    </source>
</reference>
<proteinExistence type="inferred from homology"/>
<dbReference type="InterPro" id="IPR036286">
    <property type="entry name" value="LexA/Signal_pep-like_sf"/>
</dbReference>
<keyword evidence="2 8" id="KW-0999">Mitochondrion inner membrane</keyword>
<evidence type="ECO:0000256" key="5">
    <source>
        <dbReference type="ARBA" id="ARBA00023136"/>
    </source>
</evidence>
<dbReference type="OrthoDB" id="308440at2759"/>
<dbReference type="InterPro" id="IPR052064">
    <property type="entry name" value="Mito_IMP1_subunit"/>
</dbReference>
<keyword evidence="5" id="KW-0472">Membrane</keyword>
<dbReference type="InterPro" id="IPR019533">
    <property type="entry name" value="Peptidase_S26"/>
</dbReference>
<sequence length="149" mass="16496">SQCALALHLTTRYLFTITSTRGISMMPTIPHSYNSNPVILISSLHRHGKGIQVGDIISFSHPILPNMYAAKRVIGMPGDYVSVVTPGKREPDDEDASEVREMMVQVPEGHCWVAGDNLDWSRDSRMFGPLPLALVRGKVVRMLGPWEVA</sequence>
<dbReference type="Pfam" id="PF10502">
    <property type="entry name" value="Peptidase_S26"/>
    <property type="match status" value="2"/>
</dbReference>
<comment type="subcellular location">
    <subcellularLocation>
        <location evidence="1 8">Mitochondrion inner membrane</location>
    </subcellularLocation>
</comment>
<dbReference type="PRINTS" id="PR00727">
    <property type="entry name" value="LEADERPTASE"/>
</dbReference>